<evidence type="ECO:0000313" key="4">
    <source>
        <dbReference type="Proteomes" id="UP000323067"/>
    </source>
</evidence>
<sequence>MHLSLLSVWLLLARLIEADSCSCPCKQQSQRLASKRGIAYNDANLANKFASNCSKCKWAYNWGGTDVGALDPTILYVPMLWSAAADHVQAWKAQAKVDSVVFSFNEPDIAGQANMTAVEAAAAHIKYMNGLPQQVYVGAPAISSSSEPSKGMSWLKDFLKECQNQGGCRFDFCNTHWYSEKESTADKAIGAIFAHLDKLHELCRDKPIWLTEFAFWSNDAEIQSFLKVAIPRLEELAYIEAYSYFWVAPGSLVELGGAPSSIGKVYATIE</sequence>
<feature type="domain" description="Asl1-like glycosyl hydrolase catalytic" evidence="2">
    <location>
        <begin position="37"/>
        <end position="266"/>
    </location>
</feature>
<dbReference type="SUPFAM" id="SSF51445">
    <property type="entry name" value="(Trans)glycosidases"/>
    <property type="match status" value="1"/>
</dbReference>
<dbReference type="Pfam" id="PF11790">
    <property type="entry name" value="Glyco_hydro_cc"/>
    <property type="match status" value="1"/>
</dbReference>
<reference evidence="3 4" key="1">
    <citation type="journal article" date="2017" name="BMC Genomics">
        <title>Chromosome level assembly and secondary metabolite potential of the parasitic fungus Cordyceps militaris.</title>
        <authorList>
            <person name="Kramer G.J."/>
            <person name="Nodwell J.R."/>
        </authorList>
    </citation>
    <scope>NUCLEOTIDE SEQUENCE [LARGE SCALE GENOMIC DNA]</scope>
    <source>
        <strain evidence="3 4">ATCC 34164</strain>
    </source>
</reference>
<accession>A0A2H4SR68</accession>
<organism evidence="3 4">
    <name type="scientific">Cordyceps militaris</name>
    <name type="common">Caterpillar fungus</name>
    <name type="synonym">Clavaria militaris</name>
    <dbReference type="NCBI Taxonomy" id="73501"/>
    <lineage>
        <taxon>Eukaryota</taxon>
        <taxon>Fungi</taxon>
        <taxon>Dikarya</taxon>
        <taxon>Ascomycota</taxon>
        <taxon>Pezizomycotina</taxon>
        <taxon>Sordariomycetes</taxon>
        <taxon>Hypocreomycetidae</taxon>
        <taxon>Hypocreales</taxon>
        <taxon>Cordycipitaceae</taxon>
        <taxon>Cordyceps</taxon>
    </lineage>
</organism>
<feature type="chain" id="PRO_5014114705" evidence="1">
    <location>
        <begin position="19"/>
        <end position="270"/>
    </location>
</feature>
<protein>
    <submittedName>
        <fullName evidence="3">Glycoside catalytic core</fullName>
    </submittedName>
</protein>
<dbReference type="PANTHER" id="PTHR34154:SF3">
    <property type="entry name" value="ALKALI-SENSITIVE LINKAGE PROTEIN 1"/>
    <property type="match status" value="1"/>
</dbReference>
<name>A0A2H4SR68_CORMI</name>
<dbReference type="InterPro" id="IPR017853">
    <property type="entry name" value="GH"/>
</dbReference>
<dbReference type="AlphaFoldDB" id="A0A2H4SR68"/>
<feature type="signal peptide" evidence="1">
    <location>
        <begin position="1"/>
        <end position="18"/>
    </location>
</feature>
<evidence type="ECO:0000313" key="3">
    <source>
        <dbReference type="EMBL" id="ATY65604.1"/>
    </source>
</evidence>
<dbReference type="Gene3D" id="3.20.20.80">
    <property type="entry name" value="Glycosidases"/>
    <property type="match status" value="1"/>
</dbReference>
<evidence type="ECO:0000256" key="1">
    <source>
        <dbReference type="SAM" id="SignalP"/>
    </source>
</evidence>
<dbReference type="InterPro" id="IPR053183">
    <property type="entry name" value="ASL1"/>
</dbReference>
<keyword evidence="1" id="KW-0732">Signal</keyword>
<dbReference type="EMBL" id="CP023326">
    <property type="protein sequence ID" value="ATY65604.1"/>
    <property type="molecule type" value="Genomic_DNA"/>
</dbReference>
<proteinExistence type="predicted"/>
<dbReference type="Proteomes" id="UP000323067">
    <property type="component" value="Chromosome iii"/>
</dbReference>
<gene>
    <name evidence="3" type="ORF">A9K55_002147</name>
</gene>
<dbReference type="VEuPathDB" id="FungiDB:A9K55_002147"/>
<dbReference type="InterPro" id="IPR024655">
    <property type="entry name" value="Asl1_glyco_hydro_catalytic"/>
</dbReference>
<evidence type="ECO:0000259" key="2">
    <source>
        <dbReference type="Pfam" id="PF11790"/>
    </source>
</evidence>
<dbReference type="GO" id="GO:0009277">
    <property type="term" value="C:fungal-type cell wall"/>
    <property type="evidence" value="ECO:0007669"/>
    <property type="project" value="TreeGrafter"/>
</dbReference>
<dbReference type="GO" id="GO:0071966">
    <property type="term" value="P:fungal-type cell wall polysaccharide metabolic process"/>
    <property type="evidence" value="ECO:0007669"/>
    <property type="project" value="TreeGrafter"/>
</dbReference>
<dbReference type="PANTHER" id="PTHR34154">
    <property type="entry name" value="ALKALI-SENSITIVE LINKAGE PROTEIN 1"/>
    <property type="match status" value="1"/>
</dbReference>
<dbReference type="VEuPathDB" id="FungiDB:CCM_04757"/>